<dbReference type="AlphaFoldDB" id="A0A803LFE5"/>
<keyword evidence="3" id="KW-0029">Amino-acid transport</keyword>
<feature type="transmembrane region" description="Helical" evidence="6">
    <location>
        <begin position="212"/>
        <end position="232"/>
    </location>
</feature>
<evidence type="ECO:0000256" key="4">
    <source>
        <dbReference type="ARBA" id="ARBA00022989"/>
    </source>
</evidence>
<evidence type="ECO:0000313" key="9">
    <source>
        <dbReference type="Proteomes" id="UP000596660"/>
    </source>
</evidence>
<accession>A0A803LFE5</accession>
<proteinExistence type="predicted"/>
<dbReference type="InterPro" id="IPR013057">
    <property type="entry name" value="AA_transpt_TM"/>
</dbReference>
<feature type="transmembrane region" description="Helical" evidence="6">
    <location>
        <begin position="141"/>
        <end position="162"/>
    </location>
</feature>
<evidence type="ECO:0000256" key="1">
    <source>
        <dbReference type="ARBA" id="ARBA00004141"/>
    </source>
</evidence>
<keyword evidence="5 6" id="KW-0472">Membrane</keyword>
<evidence type="ECO:0000256" key="2">
    <source>
        <dbReference type="ARBA" id="ARBA00022692"/>
    </source>
</evidence>
<dbReference type="Pfam" id="PF01490">
    <property type="entry name" value="Aa_trans"/>
    <property type="match status" value="2"/>
</dbReference>
<evidence type="ECO:0000259" key="7">
    <source>
        <dbReference type="Pfam" id="PF01490"/>
    </source>
</evidence>
<dbReference type="Gramene" id="AUR62011901-RA">
    <property type="protein sequence ID" value="AUR62011901-RA:cds"/>
    <property type="gene ID" value="AUR62011901"/>
</dbReference>
<feature type="domain" description="Amino acid transporter transmembrane" evidence="7">
    <location>
        <begin position="14"/>
        <end position="103"/>
    </location>
</feature>
<feature type="transmembrane region" description="Helical" evidence="6">
    <location>
        <begin position="238"/>
        <end position="259"/>
    </location>
</feature>
<protein>
    <recommendedName>
        <fullName evidence="7">Amino acid transporter transmembrane domain-containing protein</fullName>
    </recommendedName>
</protein>
<evidence type="ECO:0000256" key="3">
    <source>
        <dbReference type="ARBA" id="ARBA00022970"/>
    </source>
</evidence>
<keyword evidence="2 6" id="KW-0812">Transmembrane</keyword>
<dbReference type="EnsemblPlants" id="AUR62011901-RA">
    <property type="protein sequence ID" value="AUR62011901-RA:cds"/>
    <property type="gene ID" value="AUR62011901"/>
</dbReference>
<dbReference type="GO" id="GO:0005774">
    <property type="term" value="C:vacuolar membrane"/>
    <property type="evidence" value="ECO:0007669"/>
    <property type="project" value="TreeGrafter"/>
</dbReference>
<dbReference type="PANTHER" id="PTHR22950">
    <property type="entry name" value="AMINO ACID TRANSPORTER"/>
    <property type="match status" value="1"/>
</dbReference>
<evidence type="ECO:0000313" key="8">
    <source>
        <dbReference type="EnsemblPlants" id="AUR62011901-RA:cds"/>
    </source>
</evidence>
<feature type="transmembrane region" description="Helical" evidence="6">
    <location>
        <begin position="115"/>
        <end position="135"/>
    </location>
</feature>
<keyword evidence="9" id="KW-1185">Reference proteome</keyword>
<keyword evidence="3" id="KW-0813">Transport</keyword>
<organism evidence="8 9">
    <name type="scientific">Chenopodium quinoa</name>
    <name type="common">Quinoa</name>
    <dbReference type="NCBI Taxonomy" id="63459"/>
    <lineage>
        <taxon>Eukaryota</taxon>
        <taxon>Viridiplantae</taxon>
        <taxon>Streptophyta</taxon>
        <taxon>Embryophyta</taxon>
        <taxon>Tracheophyta</taxon>
        <taxon>Spermatophyta</taxon>
        <taxon>Magnoliopsida</taxon>
        <taxon>eudicotyledons</taxon>
        <taxon>Gunneridae</taxon>
        <taxon>Pentapetalae</taxon>
        <taxon>Caryophyllales</taxon>
        <taxon>Chenopodiaceae</taxon>
        <taxon>Chenopodioideae</taxon>
        <taxon>Atripliceae</taxon>
        <taxon>Chenopodium</taxon>
    </lineage>
</organism>
<dbReference type="Proteomes" id="UP000596660">
    <property type="component" value="Unplaced"/>
</dbReference>
<feature type="domain" description="Amino acid transporter transmembrane" evidence="7">
    <location>
        <begin position="128"/>
        <end position="289"/>
    </location>
</feature>
<name>A0A803LFE5_CHEQI</name>
<evidence type="ECO:0000256" key="5">
    <source>
        <dbReference type="ARBA" id="ARBA00023136"/>
    </source>
</evidence>
<comment type="subcellular location">
    <subcellularLocation>
        <location evidence="1">Membrane</location>
        <topology evidence="1">Multi-pass membrane protein</topology>
    </subcellularLocation>
</comment>
<reference evidence="8" key="1">
    <citation type="journal article" date="2017" name="Nature">
        <title>The genome of Chenopodium quinoa.</title>
        <authorList>
            <person name="Jarvis D.E."/>
            <person name="Ho Y.S."/>
            <person name="Lightfoot D.J."/>
            <person name="Schmoeckel S.M."/>
            <person name="Li B."/>
            <person name="Borm T.J.A."/>
            <person name="Ohyanagi H."/>
            <person name="Mineta K."/>
            <person name="Michell C.T."/>
            <person name="Saber N."/>
            <person name="Kharbatia N.M."/>
            <person name="Rupper R.R."/>
            <person name="Sharp A.R."/>
            <person name="Dally N."/>
            <person name="Boughton B.A."/>
            <person name="Woo Y.H."/>
            <person name="Gao G."/>
            <person name="Schijlen E.G.W.M."/>
            <person name="Guo X."/>
            <person name="Momin A.A."/>
            <person name="Negrao S."/>
            <person name="Al-Babili S."/>
            <person name="Gehring C."/>
            <person name="Roessner U."/>
            <person name="Jung C."/>
            <person name="Murphy K."/>
            <person name="Arold S.T."/>
            <person name="Gojobori T."/>
            <person name="van der Linden C.G."/>
            <person name="van Loo E.N."/>
            <person name="Jellen E.N."/>
            <person name="Maughan P.J."/>
            <person name="Tester M."/>
        </authorList>
    </citation>
    <scope>NUCLEOTIDE SEQUENCE [LARGE SCALE GENOMIC DNA]</scope>
    <source>
        <strain evidence="8">cv. PI 614886</strain>
    </source>
</reference>
<sequence>MEVGENIRPSNEGSTSFSKTVFNVLNVIIGIGILSMSYALASGGWLSLILLFGISGAACYAGLLTKQCMDANPRIKTYAEIGEFAYGKIGKRVLSIILYIDSVTSRVKHVDSVRVFAVVQPCTALTVFVLLIGFFGATICYATMAILGYMMFGSALQSQITLNLPTQKLSSKIVLYTTWISPLSRYALMMEPVAATTESWFPKYKKKKGFKIVLRTILVVSQVIIAMAIPFFGSLMSLVVALIGATASTTIPCLCYLKISSDNRRSNERVFIMLLPVLSIVIIVVGTYTSLRNIIKEIMVRQH</sequence>
<evidence type="ECO:0000256" key="6">
    <source>
        <dbReference type="SAM" id="Phobius"/>
    </source>
</evidence>
<feature type="transmembrane region" description="Helical" evidence="6">
    <location>
        <begin position="271"/>
        <end position="291"/>
    </location>
</feature>
<feature type="transmembrane region" description="Helical" evidence="6">
    <location>
        <begin position="21"/>
        <end position="39"/>
    </location>
</feature>
<feature type="transmembrane region" description="Helical" evidence="6">
    <location>
        <begin position="45"/>
        <end position="64"/>
    </location>
</feature>
<dbReference type="GO" id="GO:0015179">
    <property type="term" value="F:L-amino acid transmembrane transporter activity"/>
    <property type="evidence" value="ECO:0007669"/>
    <property type="project" value="TreeGrafter"/>
</dbReference>
<keyword evidence="4 6" id="KW-1133">Transmembrane helix</keyword>
<dbReference type="PANTHER" id="PTHR22950:SF705">
    <property type="entry name" value="AMINO ACID TRANSPORTER AVT1I-LIKE"/>
    <property type="match status" value="1"/>
</dbReference>
<reference evidence="8" key="2">
    <citation type="submission" date="2021-03" db="UniProtKB">
        <authorList>
            <consortium name="EnsemblPlants"/>
        </authorList>
    </citation>
    <scope>IDENTIFICATION</scope>
</reference>